<dbReference type="EMBL" id="FNAY01000002">
    <property type="protein sequence ID" value="SDE60553.1"/>
    <property type="molecule type" value="Genomic_DNA"/>
</dbReference>
<dbReference type="Proteomes" id="UP000183812">
    <property type="component" value="Unassembled WGS sequence"/>
</dbReference>
<gene>
    <name evidence="1" type="ORF">SAMN04244550_00711</name>
</gene>
<keyword evidence="1" id="KW-0966">Cell projection</keyword>
<dbReference type="GO" id="GO:0044781">
    <property type="term" value="P:bacterial-type flagellum organization"/>
    <property type="evidence" value="ECO:0007669"/>
    <property type="project" value="InterPro"/>
</dbReference>
<dbReference type="AlphaFoldDB" id="A0A1G7EA71"/>
<evidence type="ECO:0000313" key="1">
    <source>
        <dbReference type="EMBL" id="SDE60553.1"/>
    </source>
</evidence>
<organism evidence="1">
    <name type="scientific">Rhodobacter capsulatus</name>
    <name type="common">Rhodopseudomonas capsulata</name>
    <dbReference type="NCBI Taxonomy" id="1061"/>
    <lineage>
        <taxon>Bacteria</taxon>
        <taxon>Pseudomonadati</taxon>
        <taxon>Pseudomonadota</taxon>
        <taxon>Alphaproteobacteria</taxon>
        <taxon>Rhodobacterales</taxon>
        <taxon>Rhodobacter group</taxon>
        <taxon>Rhodobacter</taxon>
    </lineage>
</organism>
<keyword evidence="1" id="KW-0969">Cilium</keyword>
<dbReference type="NCBIfam" id="NF009435">
    <property type="entry name" value="PRK12794.1"/>
    <property type="match status" value="1"/>
</dbReference>
<sequence length="125" mass="13956">MNATTLAKTAYANPGQPTRTLRGTEYEIFARVTHRLKQAAGLEKSNFPALVRALYDNRRLWTTLAVDVALPDNELPDTLRARIFYLNQFTQVHSAKVLKGEASVDVLIDINTAIMRGLRREGGAE</sequence>
<protein>
    <submittedName>
        <fullName evidence="1">Flagellar protein FlaF</fullName>
    </submittedName>
</protein>
<dbReference type="Pfam" id="PF07309">
    <property type="entry name" value="FlaF"/>
    <property type="match status" value="1"/>
</dbReference>
<dbReference type="OrthoDB" id="9808944at2"/>
<reference evidence="1" key="1">
    <citation type="submission" date="2016-10" db="EMBL/GenBank/DDBJ databases">
        <authorList>
            <person name="de Groot N.N."/>
        </authorList>
    </citation>
    <scope>NUCLEOTIDE SEQUENCE [LARGE SCALE GENOMIC DNA]</scope>
    <source>
        <strain evidence="1">DSM 938</strain>
    </source>
</reference>
<dbReference type="InterPro" id="IPR010845">
    <property type="entry name" value="FlaF"/>
</dbReference>
<accession>A0A1G7EA71</accession>
<keyword evidence="1" id="KW-0282">Flagellum</keyword>
<proteinExistence type="predicted"/>
<name>A0A1G7EA71_RHOCA</name>
<dbReference type="RefSeq" id="WP_074552841.1">
    <property type="nucleotide sequence ID" value="NZ_CP119563.1"/>
</dbReference>